<evidence type="ECO:0000256" key="5">
    <source>
        <dbReference type="ARBA" id="ARBA00022989"/>
    </source>
</evidence>
<evidence type="ECO:0000256" key="4">
    <source>
        <dbReference type="ARBA" id="ARBA00022692"/>
    </source>
</evidence>
<protein>
    <submittedName>
        <fullName evidence="8">Cytochrome d ubiquinol oxidase subunit II</fullName>
    </submittedName>
</protein>
<feature type="transmembrane region" description="Helical" evidence="7">
    <location>
        <begin position="300"/>
        <end position="322"/>
    </location>
</feature>
<feature type="transmembrane region" description="Helical" evidence="7">
    <location>
        <begin position="251"/>
        <end position="272"/>
    </location>
</feature>
<dbReference type="InterPro" id="IPR003317">
    <property type="entry name" value="Cyt-d_oxidase_su2"/>
</dbReference>
<feature type="transmembrane region" description="Helical" evidence="7">
    <location>
        <begin position="115"/>
        <end position="136"/>
    </location>
</feature>
<dbReference type="AlphaFoldDB" id="A0A495JI63"/>
<evidence type="ECO:0000256" key="7">
    <source>
        <dbReference type="SAM" id="Phobius"/>
    </source>
</evidence>
<feature type="transmembrane region" description="Helical" evidence="7">
    <location>
        <begin position="156"/>
        <end position="179"/>
    </location>
</feature>
<dbReference type="PANTHER" id="PTHR43141">
    <property type="entry name" value="CYTOCHROME BD2 SUBUNIT II"/>
    <property type="match status" value="1"/>
</dbReference>
<keyword evidence="9" id="KW-1185">Reference proteome</keyword>
<keyword evidence="5 7" id="KW-1133">Transmembrane helix</keyword>
<proteinExistence type="inferred from homology"/>
<keyword evidence="3" id="KW-1003">Cell membrane</keyword>
<sequence length="335" mass="35093">MEIFWYALLGLFLTSYLVLAGYDYGVGLLLAGADNEQSRRRALTALGPFFLGNEVWLVAAVGILFGAFPMLEGELLSGLYPAVVTALAGVILVTAGVQLRSRPVSAAGRTRWDRVVVTGSALATLGWGAVLAGLLQGVPLRADGHVAGISHLLTPFVAASGLALVGLVAVHGAVFLALRLPAGAGERHHRLARRLIPAALVAVGAATVLGLLSHRVRETTQQPVAALLLPLLLTLALVAVNGALTRHRVGLAFVASSTALALPVLLVAASTWPYALVSSVDPAASLTVIDAAASTPTLRLLSWLLIPLLPALLGFQAMNWWAFRGRIDDRAPVYW</sequence>
<name>A0A495JI63_9ACTN</name>
<accession>A0A495JI63</accession>
<dbReference type="Pfam" id="PF02322">
    <property type="entry name" value="Cyt_bd_oxida_II"/>
    <property type="match status" value="1"/>
</dbReference>
<gene>
    <name evidence="8" type="ORF">BDK92_2921</name>
</gene>
<dbReference type="GO" id="GO:0005886">
    <property type="term" value="C:plasma membrane"/>
    <property type="evidence" value="ECO:0007669"/>
    <property type="project" value="UniProtKB-SubCell"/>
</dbReference>
<reference evidence="8 9" key="1">
    <citation type="submission" date="2018-10" db="EMBL/GenBank/DDBJ databases">
        <title>Sequencing the genomes of 1000 actinobacteria strains.</title>
        <authorList>
            <person name="Klenk H.-P."/>
        </authorList>
    </citation>
    <scope>NUCLEOTIDE SEQUENCE [LARGE SCALE GENOMIC DNA]</scope>
    <source>
        <strain evidence="8 9">DSM 45175</strain>
    </source>
</reference>
<dbReference type="OrthoDB" id="9776710at2"/>
<evidence type="ECO:0000256" key="1">
    <source>
        <dbReference type="ARBA" id="ARBA00004651"/>
    </source>
</evidence>
<keyword evidence="6 7" id="KW-0472">Membrane</keyword>
<dbReference type="PANTHER" id="PTHR43141:SF4">
    <property type="entry name" value="CYTOCHROME BD2 SUBUNIT II"/>
    <property type="match status" value="1"/>
</dbReference>
<evidence type="ECO:0000313" key="9">
    <source>
        <dbReference type="Proteomes" id="UP000277671"/>
    </source>
</evidence>
<dbReference type="GO" id="GO:0009055">
    <property type="term" value="F:electron transfer activity"/>
    <property type="evidence" value="ECO:0007669"/>
    <property type="project" value="TreeGrafter"/>
</dbReference>
<dbReference type="EMBL" id="RBKT01000001">
    <property type="protein sequence ID" value="RKR88593.1"/>
    <property type="molecule type" value="Genomic_DNA"/>
</dbReference>
<comment type="subcellular location">
    <subcellularLocation>
        <location evidence="1">Cell membrane</location>
        <topology evidence="1">Multi-pass membrane protein</topology>
    </subcellularLocation>
</comment>
<evidence type="ECO:0000256" key="6">
    <source>
        <dbReference type="ARBA" id="ARBA00023136"/>
    </source>
</evidence>
<dbReference type="GO" id="GO:0019646">
    <property type="term" value="P:aerobic electron transport chain"/>
    <property type="evidence" value="ECO:0007669"/>
    <property type="project" value="TreeGrafter"/>
</dbReference>
<dbReference type="Proteomes" id="UP000277671">
    <property type="component" value="Unassembled WGS sequence"/>
</dbReference>
<feature type="transmembrane region" description="Helical" evidence="7">
    <location>
        <begin position="224"/>
        <end position="244"/>
    </location>
</feature>
<dbReference type="RefSeq" id="WP_121157202.1">
    <property type="nucleotide sequence ID" value="NZ_RBKT01000001.1"/>
</dbReference>
<feature type="transmembrane region" description="Helical" evidence="7">
    <location>
        <begin position="79"/>
        <end position="99"/>
    </location>
</feature>
<feature type="transmembrane region" description="Helical" evidence="7">
    <location>
        <begin position="6"/>
        <end position="31"/>
    </location>
</feature>
<organism evidence="8 9">
    <name type="scientific">Micromonospora pisi</name>
    <dbReference type="NCBI Taxonomy" id="589240"/>
    <lineage>
        <taxon>Bacteria</taxon>
        <taxon>Bacillati</taxon>
        <taxon>Actinomycetota</taxon>
        <taxon>Actinomycetes</taxon>
        <taxon>Micromonosporales</taxon>
        <taxon>Micromonosporaceae</taxon>
        <taxon>Micromonospora</taxon>
    </lineage>
</organism>
<evidence type="ECO:0000256" key="2">
    <source>
        <dbReference type="ARBA" id="ARBA00007543"/>
    </source>
</evidence>
<evidence type="ECO:0000313" key="8">
    <source>
        <dbReference type="EMBL" id="RKR88593.1"/>
    </source>
</evidence>
<comment type="similarity">
    <text evidence="2">Belongs to the cytochrome ubiquinol oxidase subunit 2 family.</text>
</comment>
<dbReference type="GO" id="GO:0016682">
    <property type="term" value="F:oxidoreductase activity, acting on diphenols and related substances as donors, oxygen as acceptor"/>
    <property type="evidence" value="ECO:0007669"/>
    <property type="project" value="TreeGrafter"/>
</dbReference>
<comment type="caution">
    <text evidence="8">The sequence shown here is derived from an EMBL/GenBank/DDBJ whole genome shotgun (WGS) entry which is preliminary data.</text>
</comment>
<dbReference type="GO" id="GO:0070069">
    <property type="term" value="C:cytochrome complex"/>
    <property type="evidence" value="ECO:0007669"/>
    <property type="project" value="TreeGrafter"/>
</dbReference>
<feature type="transmembrane region" description="Helical" evidence="7">
    <location>
        <begin position="43"/>
        <end position="67"/>
    </location>
</feature>
<feature type="transmembrane region" description="Helical" evidence="7">
    <location>
        <begin position="191"/>
        <end position="212"/>
    </location>
</feature>
<evidence type="ECO:0000256" key="3">
    <source>
        <dbReference type="ARBA" id="ARBA00022475"/>
    </source>
</evidence>
<keyword evidence="4 7" id="KW-0812">Transmembrane</keyword>